<feature type="domain" description="N-acetyltransferase" evidence="1">
    <location>
        <begin position="1"/>
        <end position="147"/>
    </location>
</feature>
<proteinExistence type="predicted"/>
<comment type="caution">
    <text evidence="2">The sequence shown here is derived from an EMBL/GenBank/DDBJ whole genome shotgun (WGS) entry which is preliminary data.</text>
</comment>
<dbReference type="SUPFAM" id="SSF55729">
    <property type="entry name" value="Acyl-CoA N-acyltransferases (Nat)"/>
    <property type="match status" value="1"/>
</dbReference>
<dbReference type="PROSITE" id="PS51186">
    <property type="entry name" value="GNAT"/>
    <property type="match status" value="1"/>
</dbReference>
<dbReference type="GO" id="GO:0030649">
    <property type="term" value="P:aminoglycoside antibiotic catabolic process"/>
    <property type="evidence" value="ECO:0007669"/>
    <property type="project" value="TreeGrafter"/>
</dbReference>
<dbReference type="InterPro" id="IPR000182">
    <property type="entry name" value="GNAT_dom"/>
</dbReference>
<dbReference type="Gene3D" id="3.30.1050.10">
    <property type="entry name" value="SCP2 sterol-binding domain"/>
    <property type="match status" value="1"/>
</dbReference>
<dbReference type="InterPro" id="IPR051554">
    <property type="entry name" value="Acetyltransferase_Eis"/>
</dbReference>
<reference evidence="2" key="1">
    <citation type="submission" date="2023-07" db="EMBL/GenBank/DDBJ databases">
        <title>Genomic Encyclopedia of Type Strains, Phase IV (KMG-IV): sequencing the most valuable type-strain genomes for metagenomic binning, comparative biology and taxonomic classification.</title>
        <authorList>
            <person name="Goeker M."/>
        </authorList>
    </citation>
    <scope>NUCLEOTIDE SEQUENCE</scope>
    <source>
        <strain evidence="2">DSM 19659</strain>
    </source>
</reference>
<dbReference type="GO" id="GO:0034069">
    <property type="term" value="F:aminoglycoside N-acetyltransferase activity"/>
    <property type="evidence" value="ECO:0007669"/>
    <property type="project" value="TreeGrafter"/>
</dbReference>
<gene>
    <name evidence="2" type="ORF">J2S20_001513</name>
</gene>
<protein>
    <submittedName>
        <fullName evidence="2">GNAT superfamily N-acetyltransferase</fullName>
    </submittedName>
</protein>
<dbReference type="PANTHER" id="PTHR37817">
    <property type="entry name" value="N-ACETYLTRANSFERASE EIS"/>
    <property type="match status" value="1"/>
</dbReference>
<dbReference type="InterPro" id="IPR036527">
    <property type="entry name" value="SCP2_sterol-bd_dom_sf"/>
</dbReference>
<dbReference type="EMBL" id="JAUSTO010000008">
    <property type="protein sequence ID" value="MDQ0152815.1"/>
    <property type="molecule type" value="Genomic_DNA"/>
</dbReference>
<evidence type="ECO:0000259" key="1">
    <source>
        <dbReference type="PROSITE" id="PS51186"/>
    </source>
</evidence>
<dbReference type="AlphaFoldDB" id="A0AAE4AL66"/>
<sequence>MEIRRLEGAEKLLTRPLYEEAFPEDTPPLVDYYYQWKMAENEVWAALDQGRVVGMLCLNPYRVMLRGREYVLSYIVAVATAGTHRRQGVMRAVLSAALRAERAKGRPFTFLKPANVAYYEPFQFALASGRRHRRLRADLRLFTRPLHSDDVEALAFMNRILEESYDIYCFRDRAYMDCLLAELSAGSGSAERICLIESGELAGIRVRDLPEFADEDCRLISEERYTEPARDASGVLRPDTPFIMLRVLDLPELLRNVFLRRDVAAEQREHCFYFADPLLPENDGVWRWTLTHQGSRLCRAEGISPEGLFCFTPELVTRWLFRYGAAQELPAWCAELEAFRGAYFDEET</sequence>
<evidence type="ECO:0000313" key="2">
    <source>
        <dbReference type="EMBL" id="MDQ0152815.1"/>
    </source>
</evidence>
<dbReference type="Pfam" id="PF13527">
    <property type="entry name" value="Acetyltransf_9"/>
    <property type="match status" value="1"/>
</dbReference>
<evidence type="ECO:0000313" key="3">
    <source>
        <dbReference type="Proteomes" id="UP001241537"/>
    </source>
</evidence>
<dbReference type="Proteomes" id="UP001241537">
    <property type="component" value="Unassembled WGS sequence"/>
</dbReference>
<accession>A0AAE4AL66</accession>
<keyword evidence="3" id="KW-1185">Reference proteome</keyword>
<dbReference type="InterPro" id="IPR016181">
    <property type="entry name" value="Acyl_CoA_acyltransferase"/>
</dbReference>
<name>A0AAE4AL66_9FIRM</name>
<dbReference type="CDD" id="cd04301">
    <property type="entry name" value="NAT_SF"/>
    <property type="match status" value="1"/>
</dbReference>
<dbReference type="Gene3D" id="3.40.630.30">
    <property type="match status" value="1"/>
</dbReference>
<dbReference type="PANTHER" id="PTHR37817:SF1">
    <property type="entry name" value="N-ACETYLTRANSFERASE EIS"/>
    <property type="match status" value="1"/>
</dbReference>
<organism evidence="2 3">
    <name type="scientific">Moryella indoligenes</name>
    <dbReference type="NCBI Taxonomy" id="371674"/>
    <lineage>
        <taxon>Bacteria</taxon>
        <taxon>Bacillati</taxon>
        <taxon>Bacillota</taxon>
        <taxon>Clostridia</taxon>
        <taxon>Lachnospirales</taxon>
        <taxon>Lachnospiraceae</taxon>
        <taxon>Moryella</taxon>
    </lineage>
</organism>